<feature type="transmembrane region" description="Helical" evidence="6">
    <location>
        <begin position="349"/>
        <end position="369"/>
    </location>
</feature>
<keyword evidence="3 6" id="KW-0812">Transmembrane</keyword>
<dbReference type="GeneID" id="85227495"/>
<feature type="transmembrane region" description="Helical" evidence="6">
    <location>
        <begin position="249"/>
        <end position="270"/>
    </location>
</feature>
<dbReference type="GO" id="GO:0016020">
    <property type="term" value="C:membrane"/>
    <property type="evidence" value="ECO:0007669"/>
    <property type="project" value="UniProtKB-SubCell"/>
</dbReference>
<reference evidence="8" key="1">
    <citation type="submission" date="2023-03" db="EMBL/GenBank/DDBJ databases">
        <title>Mating type loci evolution in Malassezia.</title>
        <authorList>
            <person name="Coelho M.A."/>
        </authorList>
    </citation>
    <scope>NUCLEOTIDE SEQUENCE</scope>
    <source>
        <strain evidence="8">CBS 9431</strain>
    </source>
</reference>
<evidence type="ECO:0000313" key="9">
    <source>
        <dbReference type="Proteomes" id="UP001217754"/>
    </source>
</evidence>
<protein>
    <recommendedName>
        <fullName evidence="7">Major facilitator superfamily (MFS) profile domain-containing protein</fullName>
    </recommendedName>
</protein>
<dbReference type="AlphaFoldDB" id="A0AAF0F9H9"/>
<keyword evidence="4 6" id="KW-1133">Transmembrane helix</keyword>
<feature type="transmembrane region" description="Helical" evidence="6">
    <location>
        <begin position="122"/>
        <end position="142"/>
    </location>
</feature>
<evidence type="ECO:0000256" key="6">
    <source>
        <dbReference type="SAM" id="Phobius"/>
    </source>
</evidence>
<feature type="transmembrane region" description="Helical" evidence="6">
    <location>
        <begin position="206"/>
        <end position="229"/>
    </location>
</feature>
<accession>A0AAF0F9H9</accession>
<evidence type="ECO:0000256" key="2">
    <source>
        <dbReference type="ARBA" id="ARBA00022448"/>
    </source>
</evidence>
<feature type="transmembrane region" description="Helical" evidence="6">
    <location>
        <begin position="149"/>
        <end position="166"/>
    </location>
</feature>
<comment type="subcellular location">
    <subcellularLocation>
        <location evidence="1">Membrane</location>
        <topology evidence="1">Multi-pass membrane protein</topology>
    </subcellularLocation>
</comment>
<evidence type="ECO:0000256" key="5">
    <source>
        <dbReference type="ARBA" id="ARBA00023136"/>
    </source>
</evidence>
<evidence type="ECO:0000313" key="8">
    <source>
        <dbReference type="EMBL" id="WFD40853.1"/>
    </source>
</evidence>
<feature type="transmembrane region" description="Helical" evidence="6">
    <location>
        <begin position="78"/>
        <end position="102"/>
    </location>
</feature>
<keyword evidence="9" id="KW-1185">Reference proteome</keyword>
<dbReference type="GO" id="GO:0009116">
    <property type="term" value="P:nucleoside metabolic process"/>
    <property type="evidence" value="ECO:0007669"/>
    <property type="project" value="InterPro"/>
</dbReference>
<dbReference type="SUPFAM" id="SSF103473">
    <property type="entry name" value="MFS general substrate transporter"/>
    <property type="match status" value="1"/>
</dbReference>
<dbReference type="RefSeq" id="XP_060123750.1">
    <property type="nucleotide sequence ID" value="XM_060267767.1"/>
</dbReference>
<feature type="transmembrane region" description="Helical" evidence="6">
    <location>
        <begin position="487"/>
        <end position="512"/>
    </location>
</feature>
<evidence type="ECO:0000256" key="4">
    <source>
        <dbReference type="ARBA" id="ARBA00022989"/>
    </source>
</evidence>
<dbReference type="Proteomes" id="UP001217754">
    <property type="component" value="Chromosome 8"/>
</dbReference>
<evidence type="ECO:0000256" key="3">
    <source>
        <dbReference type="ARBA" id="ARBA00022692"/>
    </source>
</evidence>
<evidence type="ECO:0000256" key="1">
    <source>
        <dbReference type="ARBA" id="ARBA00004141"/>
    </source>
</evidence>
<feature type="transmembrane region" description="Helical" evidence="6">
    <location>
        <begin position="389"/>
        <end position="409"/>
    </location>
</feature>
<dbReference type="PANTHER" id="PTHR23511">
    <property type="entry name" value="SYNAPTIC VESICLE GLYCOPROTEIN 2"/>
    <property type="match status" value="1"/>
</dbReference>
<dbReference type="Gene3D" id="3.40.50.1580">
    <property type="entry name" value="Nucleoside phosphorylase domain"/>
    <property type="match status" value="1"/>
</dbReference>
<dbReference type="Gene3D" id="1.20.1250.20">
    <property type="entry name" value="MFS general substrate transporter like domains"/>
    <property type="match status" value="1"/>
</dbReference>
<dbReference type="InterPro" id="IPR036259">
    <property type="entry name" value="MFS_trans_sf"/>
</dbReference>
<dbReference type="Pfam" id="PF06516">
    <property type="entry name" value="NUP"/>
    <property type="match status" value="1"/>
</dbReference>
<proteinExistence type="predicted"/>
<feature type="domain" description="Major facilitator superfamily (MFS) profile" evidence="7">
    <location>
        <begin position="80"/>
        <end position="556"/>
    </location>
</feature>
<evidence type="ECO:0000259" key="7">
    <source>
        <dbReference type="PROSITE" id="PS50850"/>
    </source>
</evidence>
<dbReference type="CDD" id="cd17316">
    <property type="entry name" value="MFS_SV2_like"/>
    <property type="match status" value="1"/>
</dbReference>
<keyword evidence="2" id="KW-0813">Transport</keyword>
<feature type="transmembrane region" description="Helical" evidence="6">
    <location>
        <begin position="444"/>
        <end position="466"/>
    </location>
</feature>
<dbReference type="PROSITE" id="PS50850">
    <property type="entry name" value="MFS"/>
    <property type="match status" value="1"/>
</dbReference>
<name>A0AAF0F9H9_9BASI</name>
<dbReference type="InterPro" id="IPR020846">
    <property type="entry name" value="MFS_dom"/>
</dbReference>
<dbReference type="GO" id="GO:0022857">
    <property type="term" value="F:transmembrane transporter activity"/>
    <property type="evidence" value="ECO:0007669"/>
    <property type="project" value="InterPro"/>
</dbReference>
<keyword evidence="5 6" id="KW-0472">Membrane</keyword>
<dbReference type="EMBL" id="CP119965">
    <property type="protein sequence ID" value="WFD40853.1"/>
    <property type="molecule type" value="Genomic_DNA"/>
</dbReference>
<dbReference type="InterPro" id="IPR035994">
    <property type="entry name" value="Nucleoside_phosphorylase_sf"/>
</dbReference>
<gene>
    <name evidence="8" type="ORF">MJAP1_003844</name>
</gene>
<dbReference type="InterPro" id="IPR009486">
    <property type="entry name" value="Pur_nuclsid_perm"/>
</dbReference>
<dbReference type="GO" id="GO:0003824">
    <property type="term" value="F:catalytic activity"/>
    <property type="evidence" value="ECO:0007669"/>
    <property type="project" value="InterPro"/>
</dbReference>
<dbReference type="PANTHER" id="PTHR23511:SF12">
    <property type="entry name" value="TRANSPORTER, PUTATIVE (AFU_ORTHOLOGUE AFUA_7G01740)-RELATED"/>
    <property type="match status" value="1"/>
</dbReference>
<dbReference type="Pfam" id="PF07690">
    <property type="entry name" value="MFS_1"/>
    <property type="match status" value="1"/>
</dbReference>
<dbReference type="InterPro" id="IPR011701">
    <property type="entry name" value="MFS"/>
</dbReference>
<sequence>MNVDAEDTSAVGQPDHEDVAHAQPLAEDATKQDTDKVSISDASFDLVIPEATVGHEYAAKAMVLNQAVQSIGMGRYQILLFLVVGFGWASDNLWPTVTGLILPPVTKEFLADEPNAQRIYPRITLAQNIGLFVGAFFWGFGCDLFGRKWAFTLTLFFTAVFGLVAAGSPTFAAVGVFAALWSFGVGGNLPVDSAIFLEFLPYTHQYLLTVLSTYWAFAELFADLIAWPLIGYLTCSESEVCTKAKNMGWRYFVIVMGALFVVFFLIRFFFPVLESPKYLMGIGKEEEAVDVVHRLAKINKKTTELTVEDLTKHNIDSRAQQSGEKKYNIQSLEEFKPSNISALFATRRMAINTSLIIAIWALIGLAFPLYNAFIPSIVTLNEPDVHTTYWHLVVNAVMGVPACIIGAFLIEVKGIGRKGTLGASTILTGVFLFCSTTSKNSDQLLGWQCAFKFCSGLMYAVLYTYTPEIFPTKYRGTGNALTACANRIFGIMAPIIVIGALFLVAGVLSLLLPLEPRGKATVLCSSACAQNASQTNGTAKIAPKVLVVTLFEPERNAWLNNLTLTENVTVPGFSPLFPHASCDKQGDTCLITTGEGEINAASTLTALLYNSQFDLRKSYFIVNGIAGINPYAGTIGSVSIARYAIQPGLQYGIDSREMPQGWNYSWWSYGTSEPGQYPGFFYGTEIFEVNTNLRDRVFDLVKNVSLSDNEVAKDNRKPYPFAPANATPSVIKGDVATSDLYYTGKY</sequence>
<organism evidence="8 9">
    <name type="scientific">Malassezia japonica</name>
    <dbReference type="NCBI Taxonomy" id="223818"/>
    <lineage>
        <taxon>Eukaryota</taxon>
        <taxon>Fungi</taxon>
        <taxon>Dikarya</taxon>
        <taxon>Basidiomycota</taxon>
        <taxon>Ustilaginomycotina</taxon>
        <taxon>Malasseziomycetes</taxon>
        <taxon>Malasseziales</taxon>
        <taxon>Malasseziaceae</taxon>
        <taxon>Malassezia</taxon>
    </lineage>
</organism>
<feature type="transmembrane region" description="Helical" evidence="6">
    <location>
        <begin position="172"/>
        <end position="199"/>
    </location>
</feature>